<keyword evidence="3" id="KW-1133">Transmembrane helix</keyword>
<dbReference type="SUPFAM" id="SSF56300">
    <property type="entry name" value="Metallo-dependent phosphatases"/>
    <property type="match status" value="1"/>
</dbReference>
<dbReference type="GO" id="GO:0016020">
    <property type="term" value="C:membrane"/>
    <property type="evidence" value="ECO:0007669"/>
    <property type="project" value="GOC"/>
</dbReference>
<dbReference type="Gene3D" id="3.60.21.10">
    <property type="match status" value="1"/>
</dbReference>
<evidence type="ECO:0000256" key="1">
    <source>
        <dbReference type="ARBA" id="ARBA00022723"/>
    </source>
</evidence>
<keyword evidence="3" id="KW-0472">Membrane</keyword>
<dbReference type="PANTHER" id="PTHR31302">
    <property type="entry name" value="TRANSMEMBRANE PROTEIN WITH METALLOPHOSPHOESTERASE DOMAIN-RELATED"/>
    <property type="match status" value="1"/>
</dbReference>
<dbReference type="PANTHER" id="PTHR31302:SF31">
    <property type="entry name" value="PHOSPHODIESTERASE YAEI"/>
    <property type="match status" value="1"/>
</dbReference>
<feature type="domain" description="Calcineurin-like phosphoesterase" evidence="4">
    <location>
        <begin position="167"/>
        <end position="325"/>
    </location>
</feature>
<organism evidence="5">
    <name type="scientific">Schlesneria paludicola</name>
    <dbReference type="NCBI Taxonomy" id="360056"/>
    <lineage>
        <taxon>Bacteria</taxon>
        <taxon>Pseudomonadati</taxon>
        <taxon>Planctomycetota</taxon>
        <taxon>Planctomycetia</taxon>
        <taxon>Planctomycetales</taxon>
        <taxon>Planctomycetaceae</taxon>
        <taxon>Schlesneria</taxon>
    </lineage>
</organism>
<dbReference type="CDD" id="cd07385">
    <property type="entry name" value="MPP_YkuE_C"/>
    <property type="match status" value="1"/>
</dbReference>
<dbReference type="GO" id="GO:0008758">
    <property type="term" value="F:UDP-2,3-diacylglucosamine hydrolase activity"/>
    <property type="evidence" value="ECO:0007669"/>
    <property type="project" value="TreeGrafter"/>
</dbReference>
<name>A0A7C2P298_9PLAN</name>
<dbReference type="InterPro" id="IPR029052">
    <property type="entry name" value="Metallo-depent_PP-like"/>
</dbReference>
<comment type="caution">
    <text evidence="5">The sequence shown here is derived from an EMBL/GenBank/DDBJ whole genome shotgun (WGS) entry which is preliminary data.</text>
</comment>
<dbReference type="GO" id="GO:0046872">
    <property type="term" value="F:metal ion binding"/>
    <property type="evidence" value="ECO:0007669"/>
    <property type="project" value="UniProtKB-KW"/>
</dbReference>
<gene>
    <name evidence="5" type="ORF">ENQ76_16470</name>
</gene>
<reference evidence="5" key="1">
    <citation type="journal article" date="2020" name="mSystems">
        <title>Genome- and Community-Level Interaction Insights into Carbon Utilization and Element Cycling Functions of Hydrothermarchaeota in Hydrothermal Sediment.</title>
        <authorList>
            <person name="Zhou Z."/>
            <person name="Liu Y."/>
            <person name="Xu W."/>
            <person name="Pan J."/>
            <person name="Luo Z.H."/>
            <person name="Li M."/>
        </authorList>
    </citation>
    <scope>NUCLEOTIDE SEQUENCE [LARGE SCALE GENOMIC DNA]</scope>
    <source>
        <strain evidence="5">SpSt-339</strain>
    </source>
</reference>
<evidence type="ECO:0000259" key="4">
    <source>
        <dbReference type="Pfam" id="PF00149"/>
    </source>
</evidence>
<feature type="transmembrane region" description="Helical" evidence="3">
    <location>
        <begin position="80"/>
        <end position="101"/>
    </location>
</feature>
<dbReference type="AlphaFoldDB" id="A0A7C2P298"/>
<keyword evidence="2" id="KW-0378">Hydrolase</keyword>
<dbReference type="InterPro" id="IPR004843">
    <property type="entry name" value="Calcineurin-like_PHP"/>
</dbReference>
<protein>
    <submittedName>
        <fullName evidence="5">Metallophosphoesterase</fullName>
    </submittedName>
</protein>
<dbReference type="GO" id="GO:0009245">
    <property type="term" value="P:lipid A biosynthetic process"/>
    <property type="evidence" value="ECO:0007669"/>
    <property type="project" value="TreeGrafter"/>
</dbReference>
<evidence type="ECO:0000256" key="3">
    <source>
        <dbReference type="SAM" id="Phobius"/>
    </source>
</evidence>
<keyword evidence="1" id="KW-0479">Metal-binding</keyword>
<evidence type="ECO:0000256" key="2">
    <source>
        <dbReference type="ARBA" id="ARBA00022801"/>
    </source>
</evidence>
<dbReference type="Pfam" id="PF00149">
    <property type="entry name" value="Metallophos"/>
    <property type="match status" value="1"/>
</dbReference>
<feature type="transmembrane region" description="Helical" evidence="3">
    <location>
        <begin position="47"/>
        <end position="68"/>
    </location>
</feature>
<dbReference type="InterPro" id="IPR051158">
    <property type="entry name" value="Metallophosphoesterase_sf"/>
</dbReference>
<keyword evidence="3" id="KW-0812">Transmembrane</keyword>
<evidence type="ECO:0000313" key="5">
    <source>
        <dbReference type="EMBL" id="HEN17054.1"/>
    </source>
</evidence>
<accession>A0A7C2P298</accession>
<dbReference type="EMBL" id="DSOK01000452">
    <property type="protein sequence ID" value="HEN17054.1"/>
    <property type="molecule type" value="Genomic_DNA"/>
</dbReference>
<proteinExistence type="predicted"/>
<sequence>MNGVFLAAWFVASAGCAKLLAVAENMIHGLGLRRPVLQRIRTAHNLLLFSYPVAVFCGLGLTGPELLWRPHWDRVNPLGWTALAAGWIGFVVLMHSAVRYWRTRPPACEISRDSRIVDVAARYPRELVGDGRAKWLARLPRNQQFTLEVNEKTYVLPRLPRAWDGVSIVHFTDAHFRGPVTRRYFEAVIDEAAALQGDLVAFTGDLLDRKDLLSWFPDTLGRLSAPLGCYFVLGNHDWYLGIDAAIRAEFQRHGWTDLAGRIVCVSRGDVSIELAGNERPWMSAAPDLGPCDPARFRVLLSHSPDRIRWARQRGVDLMLAGHTHGGQIRLPILGPVYSPSLHDCRYAAGEFWEPPTLLHVSRGLSGREPIRYNCRPELTKLILRSRDQGAPP</sequence>